<sequence length="122" mass="13954">MRMRICVLEDNNDIREIVEFLLESEQYEVFSYANVCDFMNGALTRQANAFVLDVMLPDGNGIEVCKVLKSLPETMHIPVLMMSANYSTTDANYNCSAEDFIKKPFDIVDFVNRVDLQTGKIR</sequence>
<evidence type="ECO:0000313" key="4">
    <source>
        <dbReference type="EMBL" id="MBC6110918.1"/>
    </source>
</evidence>
<name>A0ABR7KT55_9SPHI</name>
<dbReference type="Pfam" id="PF00072">
    <property type="entry name" value="Response_reg"/>
    <property type="match status" value="1"/>
</dbReference>
<evidence type="ECO:0000256" key="2">
    <source>
        <dbReference type="PROSITE-ProRule" id="PRU00169"/>
    </source>
</evidence>
<reference evidence="4 5" key="1">
    <citation type="submission" date="2020-08" db="EMBL/GenBank/DDBJ databases">
        <authorList>
            <person name="Sun Q."/>
            <person name="Inoue M."/>
        </authorList>
    </citation>
    <scope>NUCLEOTIDE SEQUENCE [LARGE SCALE GENOMIC DNA]</scope>
    <source>
        <strain evidence="4 5">CCM 8938</strain>
    </source>
</reference>
<evidence type="ECO:0000313" key="5">
    <source>
        <dbReference type="Proteomes" id="UP000652755"/>
    </source>
</evidence>
<dbReference type="EMBL" id="JACRYL010000008">
    <property type="protein sequence ID" value="MBC6110918.1"/>
    <property type="molecule type" value="Genomic_DNA"/>
</dbReference>
<accession>A0ABR7KT55</accession>
<dbReference type="Gene3D" id="3.40.50.2300">
    <property type="match status" value="1"/>
</dbReference>
<organism evidence="4 5">
    <name type="scientific">Pedobacter fastidiosus</name>
    <dbReference type="NCBI Taxonomy" id="2765361"/>
    <lineage>
        <taxon>Bacteria</taxon>
        <taxon>Pseudomonadati</taxon>
        <taxon>Bacteroidota</taxon>
        <taxon>Sphingobacteriia</taxon>
        <taxon>Sphingobacteriales</taxon>
        <taxon>Sphingobacteriaceae</taxon>
        <taxon>Pedobacter</taxon>
    </lineage>
</organism>
<dbReference type="InterPro" id="IPR011006">
    <property type="entry name" value="CheY-like_superfamily"/>
</dbReference>
<dbReference type="InterPro" id="IPR001789">
    <property type="entry name" value="Sig_transdc_resp-reg_receiver"/>
</dbReference>
<dbReference type="Proteomes" id="UP000652755">
    <property type="component" value="Unassembled WGS sequence"/>
</dbReference>
<dbReference type="InterPro" id="IPR050595">
    <property type="entry name" value="Bact_response_regulator"/>
</dbReference>
<evidence type="ECO:0000259" key="3">
    <source>
        <dbReference type="PROSITE" id="PS50110"/>
    </source>
</evidence>
<dbReference type="SUPFAM" id="SSF52172">
    <property type="entry name" value="CheY-like"/>
    <property type="match status" value="1"/>
</dbReference>
<feature type="modified residue" description="4-aspartylphosphate" evidence="2">
    <location>
        <position position="53"/>
    </location>
</feature>
<proteinExistence type="predicted"/>
<evidence type="ECO:0000256" key="1">
    <source>
        <dbReference type="ARBA" id="ARBA00022553"/>
    </source>
</evidence>
<protein>
    <submittedName>
        <fullName evidence="4">Response regulator transcription factor</fullName>
    </submittedName>
</protein>
<keyword evidence="1 2" id="KW-0597">Phosphoprotein</keyword>
<dbReference type="PROSITE" id="PS50110">
    <property type="entry name" value="RESPONSE_REGULATORY"/>
    <property type="match status" value="1"/>
</dbReference>
<keyword evidence="5" id="KW-1185">Reference proteome</keyword>
<dbReference type="SMART" id="SM00448">
    <property type="entry name" value="REC"/>
    <property type="match status" value="1"/>
</dbReference>
<comment type="caution">
    <text evidence="4">The sequence shown here is derived from an EMBL/GenBank/DDBJ whole genome shotgun (WGS) entry which is preliminary data.</text>
</comment>
<dbReference type="PANTHER" id="PTHR44591:SF3">
    <property type="entry name" value="RESPONSE REGULATORY DOMAIN-CONTAINING PROTEIN"/>
    <property type="match status" value="1"/>
</dbReference>
<feature type="domain" description="Response regulatory" evidence="3">
    <location>
        <begin position="4"/>
        <end position="118"/>
    </location>
</feature>
<gene>
    <name evidence="4" type="ORF">H7U22_10835</name>
</gene>
<dbReference type="PANTHER" id="PTHR44591">
    <property type="entry name" value="STRESS RESPONSE REGULATOR PROTEIN 1"/>
    <property type="match status" value="1"/>
</dbReference>